<dbReference type="EMBL" id="MG757157">
    <property type="protein sequence ID" value="AVD99829.1"/>
    <property type="molecule type" value="Genomic_DNA"/>
</dbReference>
<reference evidence="1 2" key="1">
    <citation type="submission" date="2018-01" db="EMBL/GenBank/DDBJ databases">
        <authorList>
            <person name="Freeman E."/>
            <person name="St-Pierre M."/>
            <person name="Tero B."/>
            <person name="Wilson B."/>
            <person name="King B."/>
            <person name="Molloy S.D."/>
            <person name="Garlena R.A."/>
            <person name="Russell D.A."/>
            <person name="Pope W.H."/>
            <person name="Jacobs-Sera D."/>
            <person name="Hendrix R.W."/>
            <person name="Hatfull G.F."/>
        </authorList>
    </citation>
    <scope>NUCLEOTIDE SEQUENCE [LARGE SCALE GENOMIC DNA]</scope>
</reference>
<evidence type="ECO:0000313" key="2">
    <source>
        <dbReference type="Proteomes" id="UP000240601"/>
    </source>
</evidence>
<proteinExistence type="predicted"/>
<evidence type="ECO:0000313" key="1">
    <source>
        <dbReference type="EMBL" id="AVD99829.1"/>
    </source>
</evidence>
<name>A0A2L1IXB1_9CAUD</name>
<protein>
    <submittedName>
        <fullName evidence="1">Uncharacterized protein</fullName>
    </submittedName>
</protein>
<dbReference type="Proteomes" id="UP000240601">
    <property type="component" value="Segment"/>
</dbReference>
<accession>A0A2L1IXB1</accession>
<organism evidence="1 2">
    <name type="scientific">Gordonia phage Flapper</name>
    <dbReference type="NCBI Taxonomy" id="2079415"/>
    <lineage>
        <taxon>Viruses</taxon>
        <taxon>Duplodnaviria</taxon>
        <taxon>Heunggongvirae</taxon>
        <taxon>Uroviricota</taxon>
        <taxon>Caudoviricetes</taxon>
        <taxon>Zierdtviridae</taxon>
        <taxon>Emilbogenvirinae</taxon>
        <taxon>Gruunavirus</taxon>
        <taxon>Gruunavirus flapper</taxon>
    </lineage>
</organism>
<sequence length="243" mass="26828">MLHTLTHRFGSRTAGHTARTCVIFQRSGFGHATPKVADDAGGRFGGQPIPWFHVAGDGRGPNVDRSRWLGFYTPAGARNRLQELRNRATHSRRRPGRGEIITDPLALHVHDDGATRVTVDWRSRDGVEYFDDLVVIDFARSGFVHGNGVVEVGNALEYLSRIDNTARREPGYPEIRWSAGHDNAGWIDTGEVRSDGRLISSVVRCGECGRSWDDAIATSCTPTPSGRCPFEYDHGRSLAALYT</sequence>
<gene>
    <name evidence="1" type="ORF">SEA_FLAPPER_86</name>
</gene>
<keyword evidence="2" id="KW-1185">Reference proteome</keyword>